<dbReference type="InterPro" id="IPR035899">
    <property type="entry name" value="DBL_dom_sf"/>
</dbReference>
<evidence type="ECO:0000313" key="13">
    <source>
        <dbReference type="EMBL" id="PNF24765.1"/>
    </source>
</evidence>
<dbReference type="PROSITE" id="PS00741">
    <property type="entry name" value="DH_1"/>
    <property type="match status" value="1"/>
</dbReference>
<feature type="compositionally biased region" description="Low complexity" evidence="8">
    <location>
        <begin position="1081"/>
        <end position="1095"/>
    </location>
</feature>
<evidence type="ECO:0000256" key="5">
    <source>
        <dbReference type="ARBA" id="ARBA00022658"/>
    </source>
</evidence>
<evidence type="ECO:0000313" key="14">
    <source>
        <dbReference type="Proteomes" id="UP000235965"/>
    </source>
</evidence>
<feature type="domain" description="CRAL-TRIO" evidence="12">
    <location>
        <begin position="22"/>
        <end position="172"/>
    </location>
</feature>
<dbReference type="CDD" id="cd00170">
    <property type="entry name" value="SEC14"/>
    <property type="match status" value="1"/>
</dbReference>
<sequence>MLISSNRRDDLMEVTDLAVRDVADLLHPQYAIVTGGKSRDGCPIITFPDLGNFCSLGDAEYQRLVQYLTSVPSMQEADSGFVLVIDRRNDKWNSVKTVLLKVSGFFPGLIHVVYVLRPAGFIQKAISEVSNKLFKEEFKFRVVVCNCVEELHDNVEKSQLTADLGGEIPYCHQEWIQQRVALEKFSCNMQEVSAALDSFTQSLQDAEFPNDVDATQQLLNSQGIEYSELKEEILNAAKHGEDLLKSIRQHPATGNTNGSTCATREDQLALYRVCPYRLGNVTAVERLLVQLEETERTFDDYWFSHSARLRQCLELRRFEQDFKELQSNFDCHLKSVCEMTEVGETVARVDTLIKEATALQKLCMTDVERAEELISVGQQLLHSRHYCALDCVQPKCSELQRMCQLLPERLESRLSTLGKCRDLQERIDKANRWCTRGIDLLASQHIEKCSTSPDLAEQSLLEIQQYVTSAEEFKLSSPKEFRSLFQDSITSETKALVTQVLQRIDDVSMMCEKRMTNLKRLTLKLPRPVQTVTPEPAVPLQQPPCCAPDHVHNHHSKTSNKVFRKANTLPKIEVPSDMWNAQAIKTDTCDTAASSPDSETSTQDLEVLKTKRGHVLAELLETERVYVSELGSLIKGYKCELQSSEMQSLIPPALVGKADVLFGNLEEIFNFHSKVFLRDLENCISNTELVALCFTQRRDAFLRLYSYYCQNSPRSERLRETVGEKNMFFQACQLKLGHKLPLAAYLLKPVQRLTKYQLLLKDLLRYTDDKKCRKELQEALDCMLIVLKCVNDSMHQIAITGFWGELSDQGELLMQGSFSVWTDSKKDRLRELRLKPMQRHIFLYQKAMLFCKKAAKEVHNKDTYHFKRYLKMSQIGLTESVKGDPRKFEVWLQGRQEVHTIQALTVQQKDAWVCEIKRVLLEQLTELKGEKIRQYSLAGTGKPIHRPLRQTSSWESHTGIPNNMTAFNADTVARHPSHPPPQHTVSENGEEEGESGAWSSDYSNSEDEDTYTEQSEAGGRFTALADYCAVGHSEVSMHEGDAVELVKVGCAGWWYIKVIGSNLEGWVPSAYLEPFGRRSLRSSQSVSSQDGGKSSVALPLA</sequence>
<dbReference type="Proteomes" id="UP000235965">
    <property type="component" value="Unassembled WGS sequence"/>
</dbReference>
<feature type="region of interest" description="Disordered" evidence="8">
    <location>
        <begin position="941"/>
        <end position="1015"/>
    </location>
</feature>
<dbReference type="SMART" id="SM00325">
    <property type="entry name" value="RhoGEF"/>
    <property type="match status" value="1"/>
</dbReference>
<comment type="subcellular location">
    <subcellularLocation>
        <location evidence="1">Cytoplasm</location>
    </subcellularLocation>
</comment>
<dbReference type="SMART" id="SM00326">
    <property type="entry name" value="SH3"/>
    <property type="match status" value="1"/>
</dbReference>
<dbReference type="PROSITE" id="PS50010">
    <property type="entry name" value="DH_2"/>
    <property type="match status" value="1"/>
</dbReference>
<dbReference type="GO" id="GO:0035556">
    <property type="term" value="P:intracellular signal transduction"/>
    <property type="evidence" value="ECO:0007669"/>
    <property type="project" value="InterPro"/>
</dbReference>
<dbReference type="Gene3D" id="3.40.525.10">
    <property type="entry name" value="CRAL-TRIO lipid binding domain"/>
    <property type="match status" value="1"/>
</dbReference>
<dbReference type="OrthoDB" id="10004999at2759"/>
<feature type="domain" description="SH3" evidence="9">
    <location>
        <begin position="1016"/>
        <end position="1077"/>
    </location>
</feature>
<gene>
    <name evidence="13" type="primary">MCF2L</name>
    <name evidence="13" type="ORF">B7P43_G16634</name>
</gene>
<dbReference type="SMART" id="SM00233">
    <property type="entry name" value="PH"/>
    <property type="match status" value="1"/>
</dbReference>
<evidence type="ECO:0000259" key="11">
    <source>
        <dbReference type="PROSITE" id="PS50010"/>
    </source>
</evidence>
<dbReference type="GO" id="GO:0005085">
    <property type="term" value="F:guanyl-nucleotide exchange factor activity"/>
    <property type="evidence" value="ECO:0007669"/>
    <property type="project" value="UniProtKB-KW"/>
</dbReference>
<dbReference type="InterPro" id="IPR036865">
    <property type="entry name" value="CRAL-TRIO_dom_sf"/>
</dbReference>
<feature type="compositionally biased region" description="Polar residues" evidence="8">
    <location>
        <begin position="949"/>
        <end position="968"/>
    </location>
</feature>
<evidence type="ECO:0000256" key="3">
    <source>
        <dbReference type="ARBA" id="ARBA00022490"/>
    </source>
</evidence>
<evidence type="ECO:0000256" key="1">
    <source>
        <dbReference type="ARBA" id="ARBA00004496"/>
    </source>
</evidence>
<dbReference type="Gene3D" id="1.20.58.60">
    <property type="match status" value="1"/>
</dbReference>
<dbReference type="Pfam" id="PF00018">
    <property type="entry name" value="SH3_1"/>
    <property type="match status" value="1"/>
</dbReference>
<dbReference type="PROSITE" id="PS50191">
    <property type="entry name" value="CRAL_TRIO"/>
    <property type="match status" value="1"/>
</dbReference>
<dbReference type="InterPro" id="IPR036028">
    <property type="entry name" value="SH3-like_dom_sf"/>
</dbReference>
<dbReference type="Pfam" id="PF13716">
    <property type="entry name" value="CRAL_TRIO_2"/>
    <property type="match status" value="1"/>
</dbReference>
<dbReference type="FunCoup" id="A0A2J7Q864">
    <property type="interactions" value="678"/>
</dbReference>
<dbReference type="InterPro" id="IPR000219">
    <property type="entry name" value="DH_dom"/>
</dbReference>
<dbReference type="SUPFAM" id="SSF52087">
    <property type="entry name" value="CRAL/TRIO domain"/>
    <property type="match status" value="1"/>
</dbReference>
<dbReference type="GO" id="GO:0005737">
    <property type="term" value="C:cytoplasm"/>
    <property type="evidence" value="ECO:0007669"/>
    <property type="project" value="UniProtKB-SubCell"/>
</dbReference>
<dbReference type="CDD" id="cd00160">
    <property type="entry name" value="RhoGEF"/>
    <property type="match status" value="1"/>
</dbReference>
<keyword evidence="5" id="KW-0344">Guanine-nucleotide releasing factor</keyword>
<dbReference type="Gene3D" id="2.30.30.40">
    <property type="entry name" value="SH3 Domains"/>
    <property type="match status" value="1"/>
</dbReference>
<dbReference type="STRING" id="105785.A0A2J7Q864"/>
<dbReference type="SUPFAM" id="SSF50044">
    <property type="entry name" value="SH3-domain"/>
    <property type="match status" value="1"/>
</dbReference>
<dbReference type="SMART" id="SM00150">
    <property type="entry name" value="SPEC"/>
    <property type="match status" value="1"/>
</dbReference>
<dbReference type="Pfam" id="PF23289">
    <property type="entry name" value="Spectrin_5"/>
    <property type="match status" value="1"/>
</dbReference>
<name>A0A2J7Q864_9NEOP</name>
<evidence type="ECO:0000256" key="8">
    <source>
        <dbReference type="SAM" id="MobiDB-lite"/>
    </source>
</evidence>
<evidence type="ECO:0000256" key="6">
    <source>
        <dbReference type="ARBA" id="ARBA00049987"/>
    </source>
</evidence>
<dbReference type="CDD" id="cd00176">
    <property type="entry name" value="SPEC"/>
    <property type="match status" value="1"/>
</dbReference>
<dbReference type="CDD" id="cd11856">
    <property type="entry name" value="SH3_p47phox_like"/>
    <property type="match status" value="1"/>
</dbReference>
<dbReference type="SMART" id="SM00516">
    <property type="entry name" value="SEC14"/>
    <property type="match status" value="1"/>
</dbReference>
<dbReference type="FunFam" id="2.30.29.30:FF:000078">
    <property type="entry name" value="Guanine nucleotide exchange factor DBS"/>
    <property type="match status" value="1"/>
</dbReference>
<dbReference type="PROSITE" id="PS50003">
    <property type="entry name" value="PH_DOMAIN"/>
    <property type="match status" value="1"/>
</dbReference>
<reference evidence="13 14" key="1">
    <citation type="submission" date="2017-12" db="EMBL/GenBank/DDBJ databases">
        <title>Hemimetabolous genomes reveal molecular basis of termite eusociality.</title>
        <authorList>
            <person name="Harrison M.C."/>
            <person name="Jongepier E."/>
            <person name="Robertson H.M."/>
            <person name="Arning N."/>
            <person name="Bitard-Feildel T."/>
            <person name="Chao H."/>
            <person name="Childers C.P."/>
            <person name="Dinh H."/>
            <person name="Doddapaneni H."/>
            <person name="Dugan S."/>
            <person name="Gowin J."/>
            <person name="Greiner C."/>
            <person name="Han Y."/>
            <person name="Hu H."/>
            <person name="Hughes D.S.T."/>
            <person name="Huylmans A.-K."/>
            <person name="Kemena C."/>
            <person name="Kremer L.P.M."/>
            <person name="Lee S.L."/>
            <person name="Lopez-Ezquerra A."/>
            <person name="Mallet L."/>
            <person name="Monroy-Kuhn J.M."/>
            <person name="Moser A."/>
            <person name="Murali S.C."/>
            <person name="Muzny D.M."/>
            <person name="Otani S."/>
            <person name="Piulachs M.-D."/>
            <person name="Poelchau M."/>
            <person name="Qu J."/>
            <person name="Schaub F."/>
            <person name="Wada-Katsumata A."/>
            <person name="Worley K.C."/>
            <person name="Xie Q."/>
            <person name="Ylla G."/>
            <person name="Poulsen M."/>
            <person name="Gibbs R.A."/>
            <person name="Schal C."/>
            <person name="Richards S."/>
            <person name="Belles X."/>
            <person name="Korb J."/>
            <person name="Bornberg-Bauer E."/>
        </authorList>
    </citation>
    <scope>NUCLEOTIDE SEQUENCE [LARGE SCALE GENOMIC DNA]</scope>
    <source>
        <tissue evidence="13">Whole body</tissue>
    </source>
</reference>
<comment type="similarity">
    <text evidence="6">Belongs to the MCF2 family.</text>
</comment>
<evidence type="ECO:0000259" key="10">
    <source>
        <dbReference type="PROSITE" id="PS50003"/>
    </source>
</evidence>
<dbReference type="PROSITE" id="PS50002">
    <property type="entry name" value="SH3"/>
    <property type="match status" value="1"/>
</dbReference>
<dbReference type="Gene3D" id="1.20.900.10">
    <property type="entry name" value="Dbl homology (DH) domain"/>
    <property type="match status" value="1"/>
</dbReference>
<evidence type="ECO:0000259" key="9">
    <source>
        <dbReference type="PROSITE" id="PS50002"/>
    </source>
</evidence>
<dbReference type="InterPro" id="IPR055251">
    <property type="entry name" value="SOS1_NGEF_PH"/>
</dbReference>
<dbReference type="AlphaFoldDB" id="A0A2J7Q864"/>
<dbReference type="SUPFAM" id="SSF46966">
    <property type="entry name" value="Spectrin repeat"/>
    <property type="match status" value="1"/>
</dbReference>
<dbReference type="InterPro" id="IPR051336">
    <property type="entry name" value="RhoGEF_Guanine_NuclExch_SF"/>
</dbReference>
<dbReference type="InterPro" id="IPR001452">
    <property type="entry name" value="SH3_domain"/>
</dbReference>
<evidence type="ECO:0000256" key="7">
    <source>
        <dbReference type="PROSITE-ProRule" id="PRU00192"/>
    </source>
</evidence>
<dbReference type="InterPro" id="IPR018159">
    <property type="entry name" value="Spectrin/alpha-actinin"/>
</dbReference>
<dbReference type="InterPro" id="IPR001251">
    <property type="entry name" value="CRAL-TRIO_dom"/>
</dbReference>
<dbReference type="InterPro" id="IPR056466">
    <property type="entry name" value="Spectrin_DBS"/>
</dbReference>
<dbReference type="InterPro" id="IPR001331">
    <property type="entry name" value="GDS_CDC24_CS"/>
</dbReference>
<keyword evidence="2 7" id="KW-0728">SH3 domain</keyword>
<feature type="domain" description="PH" evidence="10">
    <location>
        <begin position="805"/>
        <end position="921"/>
    </location>
</feature>
<dbReference type="InterPro" id="IPR001849">
    <property type="entry name" value="PH_domain"/>
</dbReference>
<accession>A0A2J7Q864</accession>
<keyword evidence="3" id="KW-0963">Cytoplasm</keyword>
<proteinExistence type="inferred from homology"/>
<evidence type="ECO:0000259" key="12">
    <source>
        <dbReference type="PROSITE" id="PS50191"/>
    </source>
</evidence>
<keyword evidence="4" id="KW-0597">Phosphoprotein</keyword>
<dbReference type="InParanoid" id="A0A2J7Q864"/>
<evidence type="ECO:0000256" key="2">
    <source>
        <dbReference type="ARBA" id="ARBA00022443"/>
    </source>
</evidence>
<comment type="caution">
    <text evidence="13">The sequence shown here is derived from an EMBL/GenBank/DDBJ whole genome shotgun (WGS) entry which is preliminary data.</text>
</comment>
<dbReference type="Pfam" id="PF22697">
    <property type="entry name" value="SOS1_NGEF_PH"/>
    <property type="match status" value="1"/>
</dbReference>
<dbReference type="PANTHER" id="PTHR22826:SF211">
    <property type="entry name" value="LD43457P"/>
    <property type="match status" value="1"/>
</dbReference>
<feature type="domain" description="DH" evidence="11">
    <location>
        <begin position="611"/>
        <end position="793"/>
    </location>
</feature>
<dbReference type="Pfam" id="PF00621">
    <property type="entry name" value="RhoGEF"/>
    <property type="match status" value="1"/>
</dbReference>
<evidence type="ECO:0000256" key="4">
    <source>
        <dbReference type="ARBA" id="ARBA00022553"/>
    </source>
</evidence>
<dbReference type="EMBL" id="NEVH01016978">
    <property type="protein sequence ID" value="PNF24765.1"/>
    <property type="molecule type" value="Genomic_DNA"/>
</dbReference>
<protein>
    <submittedName>
        <fullName evidence="13">Guanine nucleotide exchange factor DBS</fullName>
    </submittedName>
</protein>
<organism evidence="13 14">
    <name type="scientific">Cryptotermes secundus</name>
    <dbReference type="NCBI Taxonomy" id="105785"/>
    <lineage>
        <taxon>Eukaryota</taxon>
        <taxon>Metazoa</taxon>
        <taxon>Ecdysozoa</taxon>
        <taxon>Arthropoda</taxon>
        <taxon>Hexapoda</taxon>
        <taxon>Insecta</taxon>
        <taxon>Pterygota</taxon>
        <taxon>Neoptera</taxon>
        <taxon>Polyneoptera</taxon>
        <taxon>Dictyoptera</taxon>
        <taxon>Blattodea</taxon>
        <taxon>Blattoidea</taxon>
        <taxon>Termitoidae</taxon>
        <taxon>Kalotermitidae</taxon>
        <taxon>Cryptotermitinae</taxon>
        <taxon>Cryptotermes</taxon>
    </lineage>
</organism>
<keyword evidence="14" id="KW-1185">Reference proteome</keyword>
<feature type="region of interest" description="Disordered" evidence="8">
    <location>
        <begin position="1081"/>
        <end position="1101"/>
    </location>
</feature>
<dbReference type="Gene3D" id="2.30.29.30">
    <property type="entry name" value="Pleckstrin-homology domain (PH domain)/Phosphotyrosine-binding domain (PTB)"/>
    <property type="match status" value="1"/>
</dbReference>
<dbReference type="InterPro" id="IPR011993">
    <property type="entry name" value="PH-like_dom_sf"/>
</dbReference>
<dbReference type="SUPFAM" id="SSF48065">
    <property type="entry name" value="DBL homology domain (DH-domain)"/>
    <property type="match status" value="1"/>
</dbReference>
<dbReference type="SUPFAM" id="SSF50729">
    <property type="entry name" value="PH domain-like"/>
    <property type="match status" value="1"/>
</dbReference>
<dbReference type="PANTHER" id="PTHR22826">
    <property type="entry name" value="RHO GUANINE EXCHANGE FACTOR-RELATED"/>
    <property type="match status" value="1"/>
</dbReference>